<evidence type="ECO:0000313" key="1">
    <source>
        <dbReference type="EMBL" id="GFR11265.1"/>
    </source>
</evidence>
<sequence length="84" mass="9112">MSSHDSGSEMQSISILCKRRLINIFNLYNPPNQVHLPANLFDFADADTIFLGDLNAIGTSGALDVSDVSPGLFWTLLAVITSPF</sequence>
<organism evidence="1 2">
    <name type="scientific">Trichonephila clavata</name>
    <name type="common">Joro spider</name>
    <name type="synonym">Nephila clavata</name>
    <dbReference type="NCBI Taxonomy" id="2740835"/>
    <lineage>
        <taxon>Eukaryota</taxon>
        <taxon>Metazoa</taxon>
        <taxon>Ecdysozoa</taxon>
        <taxon>Arthropoda</taxon>
        <taxon>Chelicerata</taxon>
        <taxon>Arachnida</taxon>
        <taxon>Araneae</taxon>
        <taxon>Araneomorphae</taxon>
        <taxon>Entelegynae</taxon>
        <taxon>Araneoidea</taxon>
        <taxon>Nephilidae</taxon>
        <taxon>Trichonephila</taxon>
    </lineage>
</organism>
<evidence type="ECO:0008006" key="3">
    <source>
        <dbReference type="Google" id="ProtNLM"/>
    </source>
</evidence>
<name>A0A8X6IUA9_TRICU</name>
<dbReference type="Proteomes" id="UP000887116">
    <property type="component" value="Unassembled WGS sequence"/>
</dbReference>
<protein>
    <recommendedName>
        <fullName evidence="3">Endonuclease/exonuclease/phosphatase domain-containing protein</fullName>
    </recommendedName>
</protein>
<comment type="caution">
    <text evidence="1">The sequence shown here is derived from an EMBL/GenBank/DDBJ whole genome shotgun (WGS) entry which is preliminary data.</text>
</comment>
<keyword evidence="2" id="KW-1185">Reference proteome</keyword>
<proteinExistence type="predicted"/>
<gene>
    <name evidence="1" type="ORF">TNCT_489861</name>
</gene>
<reference evidence="1" key="1">
    <citation type="submission" date="2020-07" db="EMBL/GenBank/DDBJ databases">
        <title>Multicomponent nature underlies the extraordinary mechanical properties of spider dragline silk.</title>
        <authorList>
            <person name="Kono N."/>
            <person name="Nakamura H."/>
            <person name="Mori M."/>
            <person name="Yoshida Y."/>
            <person name="Ohtoshi R."/>
            <person name="Malay A.D."/>
            <person name="Moran D.A.P."/>
            <person name="Tomita M."/>
            <person name="Numata K."/>
            <person name="Arakawa K."/>
        </authorList>
    </citation>
    <scope>NUCLEOTIDE SEQUENCE</scope>
</reference>
<evidence type="ECO:0000313" key="2">
    <source>
        <dbReference type="Proteomes" id="UP000887116"/>
    </source>
</evidence>
<dbReference type="EMBL" id="BMAO01036517">
    <property type="protein sequence ID" value="GFR11265.1"/>
    <property type="molecule type" value="Genomic_DNA"/>
</dbReference>
<accession>A0A8X6IUA9</accession>
<dbReference type="AlphaFoldDB" id="A0A8X6IUA9"/>